<dbReference type="Proteomes" id="UP000077266">
    <property type="component" value="Unassembled WGS sequence"/>
</dbReference>
<evidence type="ECO:0000256" key="2">
    <source>
        <dbReference type="SAM" id="Phobius"/>
    </source>
</evidence>
<evidence type="ECO:0000256" key="1">
    <source>
        <dbReference type="SAM" id="MobiDB-lite"/>
    </source>
</evidence>
<protein>
    <submittedName>
        <fullName evidence="3">Uncharacterized protein</fullName>
    </submittedName>
</protein>
<keyword evidence="4" id="KW-1185">Reference proteome</keyword>
<feature type="region of interest" description="Disordered" evidence="1">
    <location>
        <begin position="1"/>
        <end position="30"/>
    </location>
</feature>
<evidence type="ECO:0000313" key="3">
    <source>
        <dbReference type="EMBL" id="KZV98353.1"/>
    </source>
</evidence>
<keyword evidence="2" id="KW-0812">Transmembrane</keyword>
<keyword evidence="2" id="KW-0472">Membrane</keyword>
<sequence>MSSSDSPLVPLLRTDEKEDAPAQDGRCTLKPPEQTKWTKASIYGKIGICLTMFVTYSGPLALSRYLVAQADLWPTTWIGRLRLVFTILSLVSSIWAFFGFVALCEPWNEPQLRRRHDSRASPDATPPTSAAGIKNSSVAISLLALVAMWRYAGPSDHCRPDELSIFILGSRTTNAPSVAQIYEKHSHRDTLSLLRTSRDTFTLGLVHDERPRPISARYNVTCGVAILDDAEISARFDQVLGSMNVSLPRYGTIHLAAAGPVTLRPPRVTLHDNSNFGGGELVLRTVGHPWRDCGTLKVCAAPFTFEFLGKPRQLARALLPLGIVMYQQVLYAETC</sequence>
<reference evidence="3 4" key="1">
    <citation type="journal article" date="2016" name="Mol. Biol. Evol.">
        <title>Comparative Genomics of Early-Diverging Mushroom-Forming Fungi Provides Insights into the Origins of Lignocellulose Decay Capabilities.</title>
        <authorList>
            <person name="Nagy L.G."/>
            <person name="Riley R."/>
            <person name="Tritt A."/>
            <person name="Adam C."/>
            <person name="Daum C."/>
            <person name="Floudas D."/>
            <person name="Sun H."/>
            <person name="Yadav J.S."/>
            <person name="Pangilinan J."/>
            <person name="Larsson K.H."/>
            <person name="Matsuura K."/>
            <person name="Barry K."/>
            <person name="Labutti K."/>
            <person name="Kuo R."/>
            <person name="Ohm R.A."/>
            <person name="Bhattacharya S.S."/>
            <person name="Shirouzu T."/>
            <person name="Yoshinaga Y."/>
            <person name="Martin F.M."/>
            <person name="Grigoriev I.V."/>
            <person name="Hibbett D.S."/>
        </authorList>
    </citation>
    <scope>NUCLEOTIDE SEQUENCE [LARGE SCALE GENOMIC DNA]</scope>
    <source>
        <strain evidence="3 4">HHB12029</strain>
    </source>
</reference>
<accession>A0A165LUR3</accession>
<name>A0A165LUR3_EXIGL</name>
<dbReference type="EMBL" id="KV425920">
    <property type="protein sequence ID" value="KZV98353.1"/>
    <property type="molecule type" value="Genomic_DNA"/>
</dbReference>
<organism evidence="3 4">
    <name type="scientific">Exidia glandulosa HHB12029</name>
    <dbReference type="NCBI Taxonomy" id="1314781"/>
    <lineage>
        <taxon>Eukaryota</taxon>
        <taxon>Fungi</taxon>
        <taxon>Dikarya</taxon>
        <taxon>Basidiomycota</taxon>
        <taxon>Agaricomycotina</taxon>
        <taxon>Agaricomycetes</taxon>
        <taxon>Auriculariales</taxon>
        <taxon>Exidiaceae</taxon>
        <taxon>Exidia</taxon>
    </lineage>
</organism>
<keyword evidence="2" id="KW-1133">Transmembrane helix</keyword>
<feature type="transmembrane region" description="Helical" evidence="2">
    <location>
        <begin position="42"/>
        <end position="62"/>
    </location>
</feature>
<dbReference type="AlphaFoldDB" id="A0A165LUR3"/>
<feature type="transmembrane region" description="Helical" evidence="2">
    <location>
        <begin position="83"/>
        <end position="103"/>
    </location>
</feature>
<proteinExistence type="predicted"/>
<evidence type="ECO:0000313" key="4">
    <source>
        <dbReference type="Proteomes" id="UP000077266"/>
    </source>
</evidence>
<gene>
    <name evidence="3" type="ORF">EXIGLDRAFT_728364</name>
</gene>
<dbReference type="InParanoid" id="A0A165LUR3"/>